<keyword evidence="1" id="KW-0812">Transmembrane</keyword>
<feature type="transmembrane region" description="Helical" evidence="1">
    <location>
        <begin position="6"/>
        <end position="23"/>
    </location>
</feature>
<dbReference type="Proteomes" id="UP001143480">
    <property type="component" value="Unassembled WGS sequence"/>
</dbReference>
<comment type="caution">
    <text evidence="3">The sequence shown here is derived from an EMBL/GenBank/DDBJ whole genome shotgun (WGS) entry which is preliminary data.</text>
</comment>
<keyword evidence="1" id="KW-0472">Membrane</keyword>
<name>A0A9W6KF81_9ACTN</name>
<proteinExistence type="predicted"/>
<dbReference type="NCBIfam" id="NF047864">
    <property type="entry name" value="CBU_0592_membra"/>
    <property type="match status" value="1"/>
</dbReference>
<sequence length="93" mass="9947">MVIDIVGWIGAALVLVAYGLVSARRLTGDGFVFQAMNIVGAAALGWNSAVNHAWPSAGLNVIWVGIGAVAMFRIARTSRAKSDQREYQGARMR</sequence>
<reference evidence="3" key="1">
    <citation type="journal article" date="2014" name="Int. J. Syst. Evol. Microbiol.">
        <title>Complete genome sequence of Corynebacterium casei LMG S-19264T (=DSM 44701T), isolated from a smear-ripened cheese.</title>
        <authorList>
            <consortium name="US DOE Joint Genome Institute (JGI-PGF)"/>
            <person name="Walter F."/>
            <person name="Albersmeier A."/>
            <person name="Kalinowski J."/>
            <person name="Ruckert C."/>
        </authorList>
    </citation>
    <scope>NUCLEOTIDE SEQUENCE</scope>
    <source>
        <strain evidence="3">VKM Ac-1321</strain>
    </source>
</reference>
<accession>A0A9W6KF81</accession>
<dbReference type="EMBL" id="BSFP01000001">
    <property type="protein sequence ID" value="GLK98358.1"/>
    <property type="molecule type" value="Genomic_DNA"/>
</dbReference>
<gene>
    <name evidence="3" type="ORF">GCM10017581_000990</name>
</gene>
<dbReference type="AlphaFoldDB" id="A0A9W6KF81"/>
<feature type="domain" description="CBU-0592-like" evidence="2">
    <location>
        <begin position="3"/>
        <end position="76"/>
    </location>
</feature>
<organism evidence="3 4">
    <name type="scientific">Dactylosporangium matsuzakiense</name>
    <dbReference type="NCBI Taxonomy" id="53360"/>
    <lineage>
        <taxon>Bacteria</taxon>
        <taxon>Bacillati</taxon>
        <taxon>Actinomycetota</taxon>
        <taxon>Actinomycetes</taxon>
        <taxon>Micromonosporales</taxon>
        <taxon>Micromonosporaceae</taxon>
        <taxon>Dactylosporangium</taxon>
    </lineage>
</organism>
<evidence type="ECO:0000256" key="1">
    <source>
        <dbReference type="SAM" id="Phobius"/>
    </source>
</evidence>
<feature type="transmembrane region" description="Helical" evidence="1">
    <location>
        <begin position="30"/>
        <end position="47"/>
    </location>
</feature>
<dbReference type="Pfam" id="PF26604">
    <property type="entry name" value="CBU_0592"/>
    <property type="match status" value="1"/>
</dbReference>
<evidence type="ECO:0000313" key="3">
    <source>
        <dbReference type="EMBL" id="GLK98358.1"/>
    </source>
</evidence>
<feature type="transmembrane region" description="Helical" evidence="1">
    <location>
        <begin position="53"/>
        <end position="75"/>
    </location>
</feature>
<keyword evidence="1" id="KW-1133">Transmembrane helix</keyword>
<dbReference type="RefSeq" id="WP_223102768.1">
    <property type="nucleotide sequence ID" value="NZ_BAAAXA010000003.1"/>
</dbReference>
<keyword evidence="4" id="KW-1185">Reference proteome</keyword>
<evidence type="ECO:0000259" key="2">
    <source>
        <dbReference type="Pfam" id="PF26604"/>
    </source>
</evidence>
<evidence type="ECO:0000313" key="4">
    <source>
        <dbReference type="Proteomes" id="UP001143480"/>
    </source>
</evidence>
<reference evidence="3" key="2">
    <citation type="submission" date="2023-01" db="EMBL/GenBank/DDBJ databases">
        <authorList>
            <person name="Sun Q."/>
            <person name="Evtushenko L."/>
        </authorList>
    </citation>
    <scope>NUCLEOTIDE SEQUENCE</scope>
    <source>
        <strain evidence="3">VKM Ac-1321</strain>
    </source>
</reference>
<dbReference type="InterPro" id="IPR058058">
    <property type="entry name" value="CBU_0592-like"/>
</dbReference>
<protein>
    <recommendedName>
        <fullName evidence="2">CBU-0592-like domain-containing protein</fullName>
    </recommendedName>
</protein>